<evidence type="ECO:0000313" key="2">
    <source>
        <dbReference type="EMBL" id="NYJ04661.1"/>
    </source>
</evidence>
<dbReference type="InterPro" id="IPR013216">
    <property type="entry name" value="Methyltransf_11"/>
</dbReference>
<dbReference type="EMBL" id="JACBZT010000001">
    <property type="protein sequence ID" value="NYJ04661.1"/>
    <property type="molecule type" value="Genomic_DNA"/>
</dbReference>
<comment type="caution">
    <text evidence="2">The sequence shown here is derived from an EMBL/GenBank/DDBJ whole genome shotgun (WGS) entry which is preliminary data.</text>
</comment>
<feature type="domain" description="Methyltransferase type 11" evidence="1">
    <location>
        <begin position="66"/>
        <end position="162"/>
    </location>
</feature>
<name>A0A853CBZ7_9ACTN</name>
<dbReference type="SUPFAM" id="SSF53335">
    <property type="entry name" value="S-adenosyl-L-methionine-dependent methyltransferases"/>
    <property type="match status" value="1"/>
</dbReference>
<dbReference type="AlphaFoldDB" id="A0A853CBZ7"/>
<gene>
    <name evidence="2" type="ORF">GGQ55_000939</name>
</gene>
<reference evidence="2 3" key="1">
    <citation type="submission" date="2020-07" db="EMBL/GenBank/DDBJ databases">
        <title>Sequencing the genomes of 1000 actinobacteria strains.</title>
        <authorList>
            <person name="Klenk H.-P."/>
        </authorList>
    </citation>
    <scope>NUCLEOTIDE SEQUENCE [LARGE SCALE GENOMIC DNA]</scope>
    <source>
        <strain evidence="2 3">DSM 104001</strain>
    </source>
</reference>
<evidence type="ECO:0000313" key="3">
    <source>
        <dbReference type="Proteomes" id="UP000541969"/>
    </source>
</evidence>
<dbReference type="PANTHER" id="PTHR43861">
    <property type="entry name" value="TRANS-ACONITATE 2-METHYLTRANSFERASE-RELATED"/>
    <property type="match status" value="1"/>
</dbReference>
<evidence type="ECO:0000259" key="1">
    <source>
        <dbReference type="Pfam" id="PF08241"/>
    </source>
</evidence>
<accession>A0A853CBZ7</accession>
<proteinExistence type="predicted"/>
<sequence length="241" mass="26837">MDIRELRDAWNTLGADDPMWAVLTQPERRGRKWTPEEFFAEGRREIDEVLASIAPLGLPAGHGSALDFGCGVGRLTQALAEHFDDVVGIDIAASMLENARRFNDRPNVRFVLNEEPHLAVIPDTSIDFVYTTIVLQHMAPELALGYLEEFARILRPGGVAVFTLPTGPSRTLVGRLYRVVPAPLVHLLKKRLWGAVIDMHGVPMETLLPTLTSAGLRVERIEPDTSPGPNWRGFRYVVAKR</sequence>
<protein>
    <submittedName>
        <fullName evidence="2">SAM-dependent methyltransferase</fullName>
    </submittedName>
</protein>
<keyword evidence="2" id="KW-0489">Methyltransferase</keyword>
<dbReference type="Pfam" id="PF08241">
    <property type="entry name" value="Methyltransf_11"/>
    <property type="match status" value="1"/>
</dbReference>
<dbReference type="Gene3D" id="3.40.50.150">
    <property type="entry name" value="Vaccinia Virus protein VP39"/>
    <property type="match status" value="1"/>
</dbReference>
<keyword evidence="3" id="KW-1185">Reference proteome</keyword>
<organism evidence="2 3">
    <name type="scientific">Petropleomorpha daqingensis</name>
    <dbReference type="NCBI Taxonomy" id="2026353"/>
    <lineage>
        <taxon>Bacteria</taxon>
        <taxon>Bacillati</taxon>
        <taxon>Actinomycetota</taxon>
        <taxon>Actinomycetes</taxon>
        <taxon>Geodermatophilales</taxon>
        <taxon>Geodermatophilaceae</taxon>
        <taxon>Petropleomorpha</taxon>
    </lineage>
</organism>
<keyword evidence="2" id="KW-0808">Transferase</keyword>
<dbReference type="Proteomes" id="UP000541969">
    <property type="component" value="Unassembled WGS sequence"/>
</dbReference>
<dbReference type="InterPro" id="IPR029063">
    <property type="entry name" value="SAM-dependent_MTases_sf"/>
</dbReference>
<dbReference type="GO" id="GO:0032259">
    <property type="term" value="P:methylation"/>
    <property type="evidence" value="ECO:0007669"/>
    <property type="project" value="UniProtKB-KW"/>
</dbReference>
<dbReference type="GO" id="GO:0008757">
    <property type="term" value="F:S-adenosylmethionine-dependent methyltransferase activity"/>
    <property type="evidence" value="ECO:0007669"/>
    <property type="project" value="InterPro"/>
</dbReference>
<dbReference type="RefSeq" id="WP_179715353.1">
    <property type="nucleotide sequence ID" value="NZ_JACBZT010000001.1"/>
</dbReference>
<dbReference type="CDD" id="cd02440">
    <property type="entry name" value="AdoMet_MTases"/>
    <property type="match status" value="1"/>
</dbReference>
<dbReference type="PANTHER" id="PTHR43861:SF1">
    <property type="entry name" value="TRANS-ACONITATE 2-METHYLTRANSFERASE"/>
    <property type="match status" value="1"/>
</dbReference>